<evidence type="ECO:0000313" key="2">
    <source>
        <dbReference type="Proteomes" id="UP000256645"/>
    </source>
</evidence>
<dbReference type="AlphaFoldDB" id="A0A3D8QAW8"/>
<dbReference type="Proteomes" id="UP000256645">
    <property type="component" value="Unassembled WGS sequence"/>
</dbReference>
<proteinExistence type="predicted"/>
<sequence>MSQSQRARNYWGGIQQQQLKDYAFTVRGWAMEDPMNQQGLHDTICAYSPAMYPVHTVINQAQSDPNSTIQLFNDNKNFTDRELGEPEDGVCRYLVVGYAPRDLSDAIKKTAPWCKKQRPVGNETPSADQIIKWDESKPPVLVVVRVEAQKTKGTQLWALLKPKNGLCTPFPIAQNLVFYRWQYRDNTTAINERGPAWNRRVVLHSTLPGRDEEPPLPQQEAIKQAENAAILAYNPRISICKQIEFLATGFDESRTEWFIEKLGSLLRVIDEDIDARPAPQNNGLRIFIEEGSNLTVGQAEMVVEDFNKMWPGVSSVIQERIQVLKQQLVFHDIELEHRLVMPFIAEGCRLLSKQDYQLDIQDLVESVRTQAGTVDTTPPPGSSSPTEQPLTKILILKLQEIMDASNKIDEGSKWMGDVALDPSSGDIAFDSNSGDAAFDLSQDNMQGQYRNTCDADTARACILQIGRMIAAAIAKREKDSQDIIQEIMTVLENIV</sequence>
<protein>
    <submittedName>
        <fullName evidence="1">Uncharacterized protein</fullName>
    </submittedName>
</protein>
<accession>A0A3D8QAW8</accession>
<gene>
    <name evidence="1" type="ORF">BP6252_13266</name>
</gene>
<comment type="caution">
    <text evidence="1">The sequence shown here is derived from an EMBL/GenBank/DDBJ whole genome shotgun (WGS) entry which is preliminary data.</text>
</comment>
<dbReference type="OrthoDB" id="3551813at2759"/>
<reference evidence="1 2" key="1">
    <citation type="journal article" date="2018" name="IMA Fungus">
        <title>IMA Genome-F 9: Draft genome sequence of Annulohypoxylon stygium, Aspergillus mulundensis, Berkeleyomyces basicola (syn. Thielaviopsis basicola), Ceratocystis smalleyi, two Cercospora beticola strains, Coleophoma cylindrospora, Fusarium fracticaudum, Phialophora cf. hyalina, and Morchella septimelata.</title>
        <authorList>
            <person name="Wingfield B.D."/>
            <person name="Bills G.F."/>
            <person name="Dong Y."/>
            <person name="Huang W."/>
            <person name="Nel W.J."/>
            <person name="Swalarsk-Parry B.S."/>
            <person name="Vaghefi N."/>
            <person name="Wilken P.M."/>
            <person name="An Z."/>
            <person name="de Beer Z.W."/>
            <person name="De Vos L."/>
            <person name="Chen L."/>
            <person name="Duong T.A."/>
            <person name="Gao Y."/>
            <person name="Hammerbacher A."/>
            <person name="Kikkert J.R."/>
            <person name="Li Y."/>
            <person name="Li H."/>
            <person name="Li K."/>
            <person name="Li Q."/>
            <person name="Liu X."/>
            <person name="Ma X."/>
            <person name="Naidoo K."/>
            <person name="Pethybridge S.J."/>
            <person name="Sun J."/>
            <person name="Steenkamp E.T."/>
            <person name="van der Nest M.A."/>
            <person name="van Wyk S."/>
            <person name="Wingfield M.J."/>
            <person name="Xiong C."/>
            <person name="Yue Q."/>
            <person name="Zhang X."/>
        </authorList>
    </citation>
    <scope>NUCLEOTIDE SEQUENCE [LARGE SCALE GENOMIC DNA]</scope>
    <source>
        <strain evidence="1 2">BP6252</strain>
    </source>
</reference>
<evidence type="ECO:0000313" key="1">
    <source>
        <dbReference type="EMBL" id="RDW58790.1"/>
    </source>
</evidence>
<dbReference type="EMBL" id="PDLM01000017">
    <property type="protein sequence ID" value="RDW58790.1"/>
    <property type="molecule type" value="Genomic_DNA"/>
</dbReference>
<keyword evidence="2" id="KW-1185">Reference proteome</keyword>
<organism evidence="1 2">
    <name type="scientific">Coleophoma cylindrospora</name>
    <dbReference type="NCBI Taxonomy" id="1849047"/>
    <lineage>
        <taxon>Eukaryota</taxon>
        <taxon>Fungi</taxon>
        <taxon>Dikarya</taxon>
        <taxon>Ascomycota</taxon>
        <taxon>Pezizomycotina</taxon>
        <taxon>Leotiomycetes</taxon>
        <taxon>Helotiales</taxon>
        <taxon>Dermateaceae</taxon>
        <taxon>Coleophoma</taxon>
    </lineage>
</organism>
<name>A0A3D8QAW8_9HELO</name>